<gene>
    <name evidence="2" type="ORF">CR513_41645</name>
</gene>
<accession>A0A371FIJ3</accession>
<protein>
    <submittedName>
        <fullName evidence="2">Uncharacterized protein</fullName>
    </submittedName>
</protein>
<name>A0A371FIJ3_MUCPR</name>
<evidence type="ECO:0000256" key="1">
    <source>
        <dbReference type="SAM" id="MobiDB-lite"/>
    </source>
</evidence>
<feature type="compositionally biased region" description="Basic and acidic residues" evidence="1">
    <location>
        <begin position="71"/>
        <end position="81"/>
    </location>
</feature>
<comment type="caution">
    <text evidence="2">The sequence shown here is derived from an EMBL/GenBank/DDBJ whole genome shotgun (WGS) entry which is preliminary data.</text>
</comment>
<feature type="non-terminal residue" evidence="2">
    <location>
        <position position="1"/>
    </location>
</feature>
<reference evidence="2" key="1">
    <citation type="submission" date="2018-05" db="EMBL/GenBank/DDBJ databases">
        <title>Draft genome of Mucuna pruriens seed.</title>
        <authorList>
            <person name="Nnadi N.E."/>
            <person name="Vos R."/>
            <person name="Hasami M.H."/>
            <person name="Devisetty U.K."/>
            <person name="Aguiy J.C."/>
        </authorList>
    </citation>
    <scope>NUCLEOTIDE SEQUENCE [LARGE SCALE GENOMIC DNA]</scope>
    <source>
        <strain evidence="2">JCA_2017</strain>
    </source>
</reference>
<dbReference type="AlphaFoldDB" id="A0A371FIJ3"/>
<feature type="region of interest" description="Disordered" evidence="1">
    <location>
        <begin position="24"/>
        <end position="137"/>
    </location>
</feature>
<sequence>MQLKDLDVSRMYLKLKVVISCQMHNNKHHHSNNNNNREQLTISRRPDEGASNKQSRVPAKHELQQYAVSAKYKDYHPRPQDTNRISSGSDNLPSQTFPNLRGNASAITLRSGRELPQITLQQEPRPTDTDSEPNADS</sequence>
<dbReference type="OrthoDB" id="1436830at2759"/>
<keyword evidence="3" id="KW-1185">Reference proteome</keyword>
<proteinExistence type="predicted"/>
<feature type="compositionally biased region" description="Polar residues" evidence="1">
    <location>
        <begin position="82"/>
        <end position="98"/>
    </location>
</feature>
<evidence type="ECO:0000313" key="3">
    <source>
        <dbReference type="Proteomes" id="UP000257109"/>
    </source>
</evidence>
<evidence type="ECO:0000313" key="2">
    <source>
        <dbReference type="EMBL" id="RDX78135.1"/>
    </source>
</evidence>
<dbReference type="EMBL" id="QJKJ01008954">
    <property type="protein sequence ID" value="RDX78135.1"/>
    <property type="molecule type" value="Genomic_DNA"/>
</dbReference>
<organism evidence="2 3">
    <name type="scientific">Mucuna pruriens</name>
    <name type="common">Velvet bean</name>
    <name type="synonym">Dolichos pruriens</name>
    <dbReference type="NCBI Taxonomy" id="157652"/>
    <lineage>
        <taxon>Eukaryota</taxon>
        <taxon>Viridiplantae</taxon>
        <taxon>Streptophyta</taxon>
        <taxon>Embryophyta</taxon>
        <taxon>Tracheophyta</taxon>
        <taxon>Spermatophyta</taxon>
        <taxon>Magnoliopsida</taxon>
        <taxon>eudicotyledons</taxon>
        <taxon>Gunneridae</taxon>
        <taxon>Pentapetalae</taxon>
        <taxon>rosids</taxon>
        <taxon>fabids</taxon>
        <taxon>Fabales</taxon>
        <taxon>Fabaceae</taxon>
        <taxon>Papilionoideae</taxon>
        <taxon>50 kb inversion clade</taxon>
        <taxon>NPAAA clade</taxon>
        <taxon>indigoferoid/millettioid clade</taxon>
        <taxon>Phaseoleae</taxon>
        <taxon>Mucuna</taxon>
    </lineage>
</organism>
<dbReference type="Proteomes" id="UP000257109">
    <property type="component" value="Unassembled WGS sequence"/>
</dbReference>